<dbReference type="InterPro" id="IPR003959">
    <property type="entry name" value="ATPase_AAA_core"/>
</dbReference>
<dbReference type="InterPro" id="IPR027417">
    <property type="entry name" value="P-loop_NTPase"/>
</dbReference>
<dbReference type="AlphaFoldDB" id="A0A0A6PR79"/>
<gene>
    <name evidence="2" type="ORF">PN36_07800</name>
</gene>
<dbReference type="SUPFAM" id="SSF52540">
    <property type="entry name" value="P-loop containing nucleoside triphosphate hydrolases"/>
    <property type="match status" value="1"/>
</dbReference>
<dbReference type="GO" id="GO:0016887">
    <property type="term" value="F:ATP hydrolysis activity"/>
    <property type="evidence" value="ECO:0007669"/>
    <property type="project" value="InterPro"/>
</dbReference>
<dbReference type="GO" id="GO:0005524">
    <property type="term" value="F:ATP binding"/>
    <property type="evidence" value="ECO:0007669"/>
    <property type="project" value="InterPro"/>
</dbReference>
<sequence length="444" mass="51620">MLIRFTVENFLSFNELVEFNLIASEETDHSHHVVKAQTQDDIDLLRTSILYGANASGKSNLIKAMSFARNYIVNGVAKNRSININHFKLDTACYHKPSRFEFEFRCQGRQYAYGFSIDKNQVYEEWLFEMGHQIEEPLFERVGNSISFNFDHPELRKIPEAEKQRIGYEARGTRSNLLFLTNCKERNLQQFHFLYQWFAEQLIIVFTTSKHQALTSLAKSNIEFFNSVIEFFDFGIHKLQVEEIDFEKTSDIPASMKEEIRAEFPYGQNSMQFVSVSSHNYLIEEKESGGLKASKLTTIRKDELGNDVSFEISEESEGTQRLMDFIPMLIGLSKDKVFIIDEIERSLHPLLIRKLFELMLNHDLFKQGTSQLIASTHEVNLLDIKNLFRKDEVWFIEKNQAGESLVYSLANAELDNFNIVDGYLKGRFGAIPFIRDIKELGWEK</sequence>
<evidence type="ECO:0000313" key="3">
    <source>
        <dbReference type="Proteomes" id="UP000030428"/>
    </source>
</evidence>
<proteinExistence type="predicted"/>
<evidence type="ECO:0000259" key="1">
    <source>
        <dbReference type="Pfam" id="PF13304"/>
    </source>
</evidence>
<feature type="domain" description="ATPase AAA-type core" evidence="1">
    <location>
        <begin position="49"/>
        <end position="383"/>
    </location>
</feature>
<dbReference type="PANTHER" id="PTHR40396">
    <property type="entry name" value="ATPASE-LIKE PROTEIN"/>
    <property type="match status" value="1"/>
</dbReference>
<dbReference type="Proteomes" id="UP000030428">
    <property type="component" value="Unassembled WGS sequence"/>
</dbReference>
<dbReference type="PANTHER" id="PTHR40396:SF1">
    <property type="entry name" value="ATPASE AAA-TYPE CORE DOMAIN-CONTAINING PROTEIN"/>
    <property type="match status" value="1"/>
</dbReference>
<organism evidence="2 3">
    <name type="scientific">Candidatus Thiomargarita nelsonii</name>
    <dbReference type="NCBI Taxonomy" id="1003181"/>
    <lineage>
        <taxon>Bacteria</taxon>
        <taxon>Pseudomonadati</taxon>
        <taxon>Pseudomonadota</taxon>
        <taxon>Gammaproteobacteria</taxon>
        <taxon>Thiotrichales</taxon>
        <taxon>Thiotrichaceae</taxon>
        <taxon>Thiomargarita</taxon>
    </lineage>
</organism>
<evidence type="ECO:0000313" key="2">
    <source>
        <dbReference type="EMBL" id="KHD06859.1"/>
    </source>
</evidence>
<dbReference type="Pfam" id="PF13304">
    <property type="entry name" value="AAA_21"/>
    <property type="match status" value="1"/>
</dbReference>
<comment type="caution">
    <text evidence="2">The sequence shown here is derived from an EMBL/GenBank/DDBJ whole genome shotgun (WGS) entry which is preliminary data.</text>
</comment>
<dbReference type="EMBL" id="JSZA02000022">
    <property type="protein sequence ID" value="KHD06859.1"/>
    <property type="molecule type" value="Genomic_DNA"/>
</dbReference>
<keyword evidence="3" id="KW-1185">Reference proteome</keyword>
<name>A0A0A6PR79_9GAMM</name>
<protein>
    <recommendedName>
        <fullName evidence="1">ATPase AAA-type core domain-containing protein</fullName>
    </recommendedName>
</protein>
<accession>A0A0A6PR79</accession>
<reference evidence="2 3" key="1">
    <citation type="journal article" date="2016" name="Front. Microbiol.">
        <title>Single-Cell (Meta-)Genomics of a Dimorphic Candidatus Thiomargarita nelsonii Reveals Genomic Plasticity.</title>
        <authorList>
            <person name="Flood B.E."/>
            <person name="Fliss P."/>
            <person name="Jones D.S."/>
            <person name="Dick G.J."/>
            <person name="Jain S."/>
            <person name="Kaster A.K."/>
            <person name="Winkel M."/>
            <person name="Mussmann M."/>
            <person name="Bailey J."/>
        </authorList>
    </citation>
    <scope>NUCLEOTIDE SEQUENCE [LARGE SCALE GENOMIC DNA]</scope>
    <source>
        <strain evidence="2">Hydrate Ridge</strain>
    </source>
</reference>
<dbReference type="Gene3D" id="3.40.50.300">
    <property type="entry name" value="P-loop containing nucleotide triphosphate hydrolases"/>
    <property type="match status" value="2"/>
</dbReference>